<dbReference type="NCBIfam" id="TIGR01515">
    <property type="entry name" value="branching_enzym"/>
    <property type="match status" value="1"/>
</dbReference>
<dbReference type="Gene3D" id="2.60.40.10">
    <property type="entry name" value="Immunoglobulins"/>
    <property type="match status" value="1"/>
</dbReference>
<evidence type="ECO:0000256" key="10">
    <source>
        <dbReference type="HAMAP-Rule" id="MF_00685"/>
    </source>
</evidence>
<dbReference type="Pfam" id="PF00128">
    <property type="entry name" value="Alpha-amylase"/>
    <property type="match status" value="1"/>
</dbReference>
<dbReference type="InterPro" id="IPR037439">
    <property type="entry name" value="Branching_enzy"/>
</dbReference>
<dbReference type="NCBIfam" id="NF008967">
    <property type="entry name" value="PRK12313.1"/>
    <property type="match status" value="1"/>
</dbReference>
<feature type="active site" description="Nucleophile" evidence="10 11">
    <location>
        <position position="326"/>
    </location>
</feature>
<dbReference type="Pfam" id="PF02806">
    <property type="entry name" value="Alpha-amylase_C"/>
    <property type="match status" value="1"/>
</dbReference>
<evidence type="ECO:0000256" key="6">
    <source>
        <dbReference type="ARBA" id="ARBA00022676"/>
    </source>
</evidence>
<evidence type="ECO:0000256" key="11">
    <source>
        <dbReference type="PIRSR" id="PIRSR000463-1"/>
    </source>
</evidence>
<dbReference type="EC" id="2.4.1.18" evidence="10"/>
<feature type="active site" description="Proton donor" evidence="10 11">
    <location>
        <position position="379"/>
    </location>
</feature>
<dbReference type="GO" id="GO:0004553">
    <property type="term" value="F:hydrolase activity, hydrolyzing O-glycosyl compounds"/>
    <property type="evidence" value="ECO:0007669"/>
    <property type="project" value="InterPro"/>
</dbReference>
<feature type="domain" description="Glycosyl hydrolase family 13 catalytic" evidence="12">
    <location>
        <begin position="170"/>
        <end position="529"/>
    </location>
</feature>
<dbReference type="GO" id="GO:0003844">
    <property type="term" value="F:1,4-alpha-glucan branching enzyme activity"/>
    <property type="evidence" value="ECO:0007669"/>
    <property type="project" value="UniProtKB-UniRule"/>
</dbReference>
<evidence type="ECO:0000256" key="3">
    <source>
        <dbReference type="ARBA" id="ARBA00004964"/>
    </source>
</evidence>
<dbReference type="InterPro" id="IPR006407">
    <property type="entry name" value="GlgB"/>
</dbReference>
<evidence type="ECO:0000256" key="8">
    <source>
        <dbReference type="ARBA" id="ARBA00023056"/>
    </source>
</evidence>
<dbReference type="GO" id="GO:0005829">
    <property type="term" value="C:cytosol"/>
    <property type="evidence" value="ECO:0007669"/>
    <property type="project" value="TreeGrafter"/>
</dbReference>
<dbReference type="SMART" id="SM00642">
    <property type="entry name" value="Aamy"/>
    <property type="match status" value="1"/>
</dbReference>
<keyword evidence="5 10" id="KW-0321">Glycogen metabolism</keyword>
<comment type="pathway">
    <text evidence="3 10">Glycan biosynthesis; glycogen biosynthesis.</text>
</comment>
<accession>A0A1M4SCH8</accession>
<reference evidence="14" key="1">
    <citation type="submission" date="2016-11" db="EMBL/GenBank/DDBJ databases">
        <authorList>
            <person name="Varghese N."/>
            <person name="Submissions S."/>
        </authorList>
    </citation>
    <scope>NUCLEOTIDE SEQUENCE [LARGE SCALE GENOMIC DNA]</scope>
    <source>
        <strain evidence="14">DSM 12395</strain>
    </source>
</reference>
<dbReference type="InterPro" id="IPR044143">
    <property type="entry name" value="GlgB_N_E_set_prok"/>
</dbReference>
<dbReference type="HAMAP" id="MF_00685">
    <property type="entry name" value="GlgB"/>
    <property type="match status" value="1"/>
</dbReference>
<sequence length="650" mass="76039">MKSVPVKGKHLNTERVVNVMNTGLSDQDLYLFHEGSLYKSYQMLGAHLTEQNGMQGVRFSLWAPNAREVRVVGDFNQWQGHRHVMERVKQSGIWSLFVPGLKPMDLYKYEIHTHQGEVLLKADPYAFYSEIRPGTASRVYSLAGYRWQDLAYLERQKTTPVYESPVFIYEVHPGSWRRRDGGFLTYRELADQLVDYVADMGFTHVELLPVMEHPYDPSWGYQVTGYYSVNSRYGTPHDFMYFVDCCHQRGIGVILDWVPAHFCKDSHGLGRFDGTALYESANPLRAENWQWGTLNFDFAKPEVVSFLISNALFWLDVYHIDGLRVDAVAFMLYLDYGRQEGQWVPNQYGGKENLEAVAFMKKLNEVVFQYFPDALMIAEESTAWPAVTKPTYLGGLGYNYKWNMGWMNDLLRYMQMDPVHRKWHHHLLTFSFMYAFSENYILPLSHDEVVHGKKSLLNKMPGDYWQKFANLRALYGYMTAHPGKKLLFMGGEFGQFIEWNENQSLDWHLLQYDMHQKLNRYVKELNHFYRSEKSLWELDHEEKGFQWIDPHDYSQSIITFLRQSRDPDDFLIIVCNFTPVVREGYRIGVPCPGEYLEVFNSDLHIYGGSGQVNSLVVAENRPWHNQPYSVEIKVPPLAVVFFKALNKRWQ</sequence>
<dbReference type="SUPFAM" id="SSF81296">
    <property type="entry name" value="E set domains"/>
    <property type="match status" value="1"/>
</dbReference>
<evidence type="ECO:0000259" key="12">
    <source>
        <dbReference type="SMART" id="SM00642"/>
    </source>
</evidence>
<evidence type="ECO:0000256" key="7">
    <source>
        <dbReference type="ARBA" id="ARBA00022679"/>
    </source>
</evidence>
<dbReference type="FunFam" id="2.60.40.1180:FF:000002">
    <property type="entry name" value="1,4-alpha-glucan branching enzyme GlgB"/>
    <property type="match status" value="1"/>
</dbReference>
<dbReference type="GO" id="GO:0043169">
    <property type="term" value="F:cation binding"/>
    <property type="evidence" value="ECO:0007669"/>
    <property type="project" value="InterPro"/>
</dbReference>
<protein>
    <recommendedName>
        <fullName evidence="10">1,4-alpha-glucan branching enzyme GlgB</fullName>
        <ecNumber evidence="10">2.4.1.18</ecNumber>
    </recommendedName>
    <alternativeName>
        <fullName evidence="10">1,4-alpha-D-glucan:1,4-alpha-D-glucan 6-glucosyl-transferase</fullName>
    </alternativeName>
    <alternativeName>
        <fullName evidence="10">Alpha-(1-&gt;4)-glucan branching enzyme</fullName>
    </alternativeName>
    <alternativeName>
        <fullName evidence="10">Glycogen branching enzyme</fullName>
        <shortName evidence="10">BE</shortName>
    </alternativeName>
</protein>
<keyword evidence="8 10" id="KW-0320">Glycogen biosynthesis</keyword>
<dbReference type="FunFam" id="3.20.20.80:FF:000003">
    <property type="entry name" value="1,4-alpha-glucan branching enzyme GlgB"/>
    <property type="match status" value="1"/>
</dbReference>
<keyword evidence="14" id="KW-1185">Reference proteome</keyword>
<evidence type="ECO:0000313" key="13">
    <source>
        <dbReference type="EMBL" id="SHE29900.1"/>
    </source>
</evidence>
<dbReference type="InterPro" id="IPR004193">
    <property type="entry name" value="Glyco_hydro_13_N"/>
</dbReference>
<dbReference type="InterPro" id="IPR013783">
    <property type="entry name" value="Ig-like_fold"/>
</dbReference>
<keyword evidence="9 10" id="KW-0119">Carbohydrate metabolism</keyword>
<evidence type="ECO:0000313" key="14">
    <source>
        <dbReference type="Proteomes" id="UP000184148"/>
    </source>
</evidence>
<keyword evidence="6 10" id="KW-0328">Glycosyltransferase</keyword>
<evidence type="ECO:0000256" key="4">
    <source>
        <dbReference type="ARBA" id="ARBA00009000"/>
    </source>
</evidence>
<evidence type="ECO:0000256" key="2">
    <source>
        <dbReference type="ARBA" id="ARBA00002953"/>
    </source>
</evidence>
<dbReference type="STRING" id="1121429.SAMN02745133_00067"/>
<dbReference type="Pfam" id="PF02922">
    <property type="entry name" value="CBM_48"/>
    <property type="match status" value="1"/>
</dbReference>
<name>A0A1M4SCH8_9FIRM</name>
<proteinExistence type="inferred from homology"/>
<dbReference type="EMBL" id="FQUY01000001">
    <property type="protein sequence ID" value="SHE29900.1"/>
    <property type="molecule type" value="Genomic_DNA"/>
</dbReference>
<keyword evidence="7 10" id="KW-0808">Transferase</keyword>
<comment type="subunit">
    <text evidence="10">Monomer.</text>
</comment>
<dbReference type="CDD" id="cd02855">
    <property type="entry name" value="E_set_GBE_prok_N"/>
    <property type="match status" value="1"/>
</dbReference>
<dbReference type="InterPro" id="IPR013780">
    <property type="entry name" value="Glyco_hydro_b"/>
</dbReference>
<evidence type="ECO:0000256" key="1">
    <source>
        <dbReference type="ARBA" id="ARBA00000826"/>
    </source>
</evidence>
<evidence type="ECO:0000256" key="9">
    <source>
        <dbReference type="ARBA" id="ARBA00023277"/>
    </source>
</evidence>
<dbReference type="Proteomes" id="UP000184148">
    <property type="component" value="Unassembled WGS sequence"/>
</dbReference>
<dbReference type="GO" id="GO:0005978">
    <property type="term" value="P:glycogen biosynthetic process"/>
    <property type="evidence" value="ECO:0007669"/>
    <property type="project" value="UniProtKB-UniRule"/>
</dbReference>
<dbReference type="UniPathway" id="UPA00164"/>
<dbReference type="PANTHER" id="PTHR43651">
    <property type="entry name" value="1,4-ALPHA-GLUCAN-BRANCHING ENZYME"/>
    <property type="match status" value="1"/>
</dbReference>
<comment type="similarity">
    <text evidence="4 10">Belongs to the glycosyl hydrolase 13 family. GlgB subfamily.</text>
</comment>
<dbReference type="AlphaFoldDB" id="A0A1M4SCH8"/>
<dbReference type="InterPro" id="IPR017853">
    <property type="entry name" value="GH"/>
</dbReference>
<dbReference type="Gene3D" id="2.60.40.1180">
    <property type="entry name" value="Golgi alpha-mannosidase II"/>
    <property type="match status" value="1"/>
</dbReference>
<evidence type="ECO:0000256" key="5">
    <source>
        <dbReference type="ARBA" id="ARBA00022600"/>
    </source>
</evidence>
<dbReference type="Gene3D" id="3.20.20.80">
    <property type="entry name" value="Glycosidases"/>
    <property type="match status" value="1"/>
</dbReference>
<dbReference type="SUPFAM" id="SSF51445">
    <property type="entry name" value="(Trans)glycosidases"/>
    <property type="match status" value="1"/>
</dbReference>
<comment type="function">
    <text evidence="2 10">Catalyzes the formation of the alpha-1,6-glucosidic linkages in glycogen by scission of a 1,4-alpha-linked oligosaccharide from growing alpha-1,4-glucan chains and the subsequent attachment of the oligosaccharide to the alpha-1,6 position.</text>
</comment>
<organism evidence="13 14">
    <name type="scientific">Desulforamulus putei DSM 12395</name>
    <dbReference type="NCBI Taxonomy" id="1121429"/>
    <lineage>
        <taxon>Bacteria</taxon>
        <taxon>Bacillati</taxon>
        <taxon>Bacillota</taxon>
        <taxon>Clostridia</taxon>
        <taxon>Eubacteriales</taxon>
        <taxon>Peptococcaceae</taxon>
        <taxon>Desulforamulus</taxon>
    </lineage>
</organism>
<dbReference type="SUPFAM" id="SSF51011">
    <property type="entry name" value="Glycosyl hydrolase domain"/>
    <property type="match status" value="1"/>
</dbReference>
<dbReference type="CDD" id="cd11322">
    <property type="entry name" value="AmyAc_Glg_BE"/>
    <property type="match status" value="1"/>
</dbReference>
<dbReference type="PANTHER" id="PTHR43651:SF3">
    <property type="entry name" value="1,4-ALPHA-GLUCAN-BRANCHING ENZYME"/>
    <property type="match status" value="1"/>
</dbReference>
<gene>
    <name evidence="10" type="primary">glgB</name>
    <name evidence="13" type="ORF">SAMN02745133_00067</name>
</gene>
<dbReference type="NCBIfam" id="NF003811">
    <property type="entry name" value="PRK05402.1"/>
    <property type="match status" value="1"/>
</dbReference>
<dbReference type="PIRSF" id="PIRSF000463">
    <property type="entry name" value="GlgB"/>
    <property type="match status" value="1"/>
</dbReference>
<comment type="catalytic activity">
    <reaction evidence="1 10">
        <text>Transfers a segment of a (1-&gt;4)-alpha-D-glucan chain to a primary hydroxy group in a similar glucan chain.</text>
        <dbReference type="EC" id="2.4.1.18"/>
    </reaction>
</comment>
<dbReference type="InterPro" id="IPR006048">
    <property type="entry name" value="A-amylase/branching_C"/>
</dbReference>
<dbReference type="InterPro" id="IPR006047">
    <property type="entry name" value="GH13_cat_dom"/>
</dbReference>
<dbReference type="InterPro" id="IPR014756">
    <property type="entry name" value="Ig_E-set"/>
</dbReference>
<dbReference type="FunFam" id="2.60.40.10:FF:000169">
    <property type="entry name" value="1,4-alpha-glucan branching enzyme GlgB"/>
    <property type="match status" value="1"/>
</dbReference>